<organism evidence="1 2">
    <name type="scientific">Phytophthora lilii</name>
    <dbReference type="NCBI Taxonomy" id="2077276"/>
    <lineage>
        <taxon>Eukaryota</taxon>
        <taxon>Sar</taxon>
        <taxon>Stramenopiles</taxon>
        <taxon>Oomycota</taxon>
        <taxon>Peronosporomycetes</taxon>
        <taxon>Peronosporales</taxon>
        <taxon>Peronosporaceae</taxon>
        <taxon>Phytophthora</taxon>
    </lineage>
</organism>
<name>A0A9W6WNZ3_9STRA</name>
<evidence type="ECO:0000313" key="1">
    <source>
        <dbReference type="EMBL" id="GMF11910.1"/>
    </source>
</evidence>
<accession>A0A9W6WNZ3</accession>
<protein>
    <submittedName>
        <fullName evidence="1">Unnamed protein product</fullName>
    </submittedName>
</protein>
<sequence length="109" mass="11957">MAQFNVNAGGVALRVYVFVGKPYFKRVATDHATALMSQVPNGKFSSVRETENRKLSLRTAKRDSKSSEDRMFVGTISSLLGKVGSVIETGGAQVVKEAPKLEKYQIRYG</sequence>
<gene>
    <name evidence="1" type="ORF">Plil01_000257800</name>
</gene>
<evidence type="ECO:0000313" key="2">
    <source>
        <dbReference type="Proteomes" id="UP001165083"/>
    </source>
</evidence>
<reference evidence="1" key="1">
    <citation type="submission" date="2023-04" db="EMBL/GenBank/DDBJ databases">
        <title>Phytophthora lilii NBRC 32176.</title>
        <authorList>
            <person name="Ichikawa N."/>
            <person name="Sato H."/>
            <person name="Tonouchi N."/>
        </authorList>
    </citation>
    <scope>NUCLEOTIDE SEQUENCE</scope>
    <source>
        <strain evidence="1">NBRC 32176</strain>
    </source>
</reference>
<dbReference type="AlphaFoldDB" id="A0A9W6WNZ3"/>
<dbReference type="Proteomes" id="UP001165083">
    <property type="component" value="Unassembled WGS sequence"/>
</dbReference>
<proteinExistence type="predicted"/>
<keyword evidence="2" id="KW-1185">Reference proteome</keyword>
<dbReference type="EMBL" id="BSXW01000093">
    <property type="protein sequence ID" value="GMF11910.1"/>
    <property type="molecule type" value="Genomic_DNA"/>
</dbReference>
<dbReference type="OrthoDB" id="127337at2759"/>
<comment type="caution">
    <text evidence="1">The sequence shown here is derived from an EMBL/GenBank/DDBJ whole genome shotgun (WGS) entry which is preliminary data.</text>
</comment>